<sequence length="148" mass="16234">MSFRKIKAFSKTVIAISSLGAAWFAPVSARADATYYHEFGDRAGIHVVITDFLGYVLADDRIKAYFTNANIAVLNASLTNQVCMLEGGPCKFDENMKTIHKNLGVTEAAFNALAEDLQKSMNQHDIPLAAQNDLLSKLAPMKHDIVTK</sequence>
<keyword evidence="7" id="KW-1185">Reference proteome</keyword>
<dbReference type="Proteomes" id="UP001156641">
    <property type="component" value="Unassembled WGS sequence"/>
</dbReference>
<dbReference type="InterPro" id="IPR012292">
    <property type="entry name" value="Globin/Proto"/>
</dbReference>
<evidence type="ECO:0000313" key="6">
    <source>
        <dbReference type="EMBL" id="GLR65346.1"/>
    </source>
</evidence>
<dbReference type="RefSeq" id="WP_284255842.1">
    <property type="nucleotide sequence ID" value="NZ_BSOS01000003.1"/>
</dbReference>
<keyword evidence="5" id="KW-0732">Signal</keyword>
<dbReference type="SUPFAM" id="SSF46458">
    <property type="entry name" value="Globin-like"/>
    <property type="match status" value="1"/>
</dbReference>
<evidence type="ECO:0000256" key="3">
    <source>
        <dbReference type="ARBA" id="ARBA00022723"/>
    </source>
</evidence>
<evidence type="ECO:0000313" key="7">
    <source>
        <dbReference type="Proteomes" id="UP001156641"/>
    </source>
</evidence>
<keyword evidence="2" id="KW-0349">Heme</keyword>
<organism evidence="6 7">
    <name type="scientific">Acidocella aquatica</name>
    <dbReference type="NCBI Taxonomy" id="1922313"/>
    <lineage>
        <taxon>Bacteria</taxon>
        <taxon>Pseudomonadati</taxon>
        <taxon>Pseudomonadota</taxon>
        <taxon>Alphaproteobacteria</taxon>
        <taxon>Acetobacterales</taxon>
        <taxon>Acidocellaceae</taxon>
        <taxon>Acidocella</taxon>
    </lineage>
</organism>
<dbReference type="EMBL" id="BSOS01000003">
    <property type="protein sequence ID" value="GLR65346.1"/>
    <property type="molecule type" value="Genomic_DNA"/>
</dbReference>
<dbReference type="CDD" id="cd00454">
    <property type="entry name" value="TrHb1_N"/>
    <property type="match status" value="1"/>
</dbReference>
<evidence type="ECO:0000256" key="5">
    <source>
        <dbReference type="SAM" id="SignalP"/>
    </source>
</evidence>
<comment type="caution">
    <text evidence="6">The sequence shown here is derived from an EMBL/GenBank/DDBJ whole genome shotgun (WGS) entry which is preliminary data.</text>
</comment>
<evidence type="ECO:0000256" key="1">
    <source>
        <dbReference type="ARBA" id="ARBA00022448"/>
    </source>
</evidence>
<reference evidence="7" key="1">
    <citation type="journal article" date="2019" name="Int. J. Syst. Evol. Microbiol.">
        <title>The Global Catalogue of Microorganisms (GCM) 10K type strain sequencing project: providing services to taxonomists for standard genome sequencing and annotation.</title>
        <authorList>
            <consortium name="The Broad Institute Genomics Platform"/>
            <consortium name="The Broad Institute Genome Sequencing Center for Infectious Disease"/>
            <person name="Wu L."/>
            <person name="Ma J."/>
        </authorList>
    </citation>
    <scope>NUCLEOTIDE SEQUENCE [LARGE SCALE GENOMIC DNA]</scope>
    <source>
        <strain evidence="7">NBRC 112502</strain>
    </source>
</reference>
<keyword evidence="4" id="KW-0408">Iron</keyword>
<dbReference type="Gene3D" id="1.10.490.10">
    <property type="entry name" value="Globins"/>
    <property type="match status" value="1"/>
</dbReference>
<proteinExistence type="predicted"/>
<dbReference type="InterPro" id="IPR009050">
    <property type="entry name" value="Globin-like_sf"/>
</dbReference>
<keyword evidence="1" id="KW-0813">Transport</keyword>
<dbReference type="Pfam" id="PF01152">
    <property type="entry name" value="Bac_globin"/>
    <property type="match status" value="1"/>
</dbReference>
<feature type="signal peptide" evidence="5">
    <location>
        <begin position="1"/>
        <end position="29"/>
    </location>
</feature>
<evidence type="ECO:0000256" key="2">
    <source>
        <dbReference type="ARBA" id="ARBA00022617"/>
    </source>
</evidence>
<evidence type="ECO:0008006" key="8">
    <source>
        <dbReference type="Google" id="ProtNLM"/>
    </source>
</evidence>
<gene>
    <name evidence="6" type="ORF">GCM10010909_00240</name>
</gene>
<accession>A0ABQ5ZYR2</accession>
<dbReference type="InterPro" id="IPR001486">
    <property type="entry name" value="Hemoglobin_trunc"/>
</dbReference>
<protein>
    <recommendedName>
        <fullName evidence="8">Group 1 truncated hemoglobin</fullName>
    </recommendedName>
</protein>
<name>A0ABQ5ZYR2_9PROT</name>
<evidence type="ECO:0000256" key="4">
    <source>
        <dbReference type="ARBA" id="ARBA00023004"/>
    </source>
</evidence>
<keyword evidence="3" id="KW-0479">Metal-binding</keyword>
<feature type="chain" id="PRO_5047325167" description="Group 1 truncated hemoglobin" evidence="5">
    <location>
        <begin position="30"/>
        <end position="148"/>
    </location>
</feature>